<name>A0ABT3AS07_9RHOB</name>
<evidence type="ECO:0000313" key="2">
    <source>
        <dbReference type="Proteomes" id="UP001320899"/>
    </source>
</evidence>
<protein>
    <submittedName>
        <fullName evidence="1">LicD family protein</fullName>
    </submittedName>
</protein>
<dbReference type="Proteomes" id="UP001320899">
    <property type="component" value="Unassembled WGS sequence"/>
</dbReference>
<proteinExistence type="predicted"/>
<evidence type="ECO:0000313" key="1">
    <source>
        <dbReference type="EMBL" id="MCV2890866.1"/>
    </source>
</evidence>
<organism evidence="1 2">
    <name type="scientific">Ruegeria aquimaris</name>
    <dbReference type="NCBI Taxonomy" id="2984333"/>
    <lineage>
        <taxon>Bacteria</taxon>
        <taxon>Pseudomonadati</taxon>
        <taxon>Pseudomonadota</taxon>
        <taxon>Alphaproteobacteria</taxon>
        <taxon>Rhodobacterales</taxon>
        <taxon>Roseobacteraceae</taxon>
        <taxon>Ruegeria</taxon>
    </lineage>
</organism>
<gene>
    <name evidence="1" type="ORF">OE747_21245</name>
</gene>
<sequence>MEQITLDAQIASLFMPEERGVFTCAAGYSHARYEQYTELSQHVHAQMLGILDACSVGYYLFAGSMVGYVRNRKMPYWMDDLDIMIFPDQVRQFEDVALPVLRETGFNCWEPGPYKGGGFHMLSMQQGNSRTLSIPLSDSRQVSVPWAQIDVFYSIVDDKGFIRNPGKWGLYHVKEVPADWVHPGRFVEIGDLRVRAFSRLEEDIRKEYGDVVNNIVIYSHGSTFLRANNTPWPKFEREFLRFLQQTSSSLPEGIEQSALDAYAPDPARTYRCTEKQSFSSICRGILEERAGTVRLADGEQTFWAMDFKRLFGTLRVEGTAHSLLQAQRAAHLRAFVDAMEFTSDEAWAEHDRCVAGLRRVLGH</sequence>
<reference evidence="1 2" key="1">
    <citation type="submission" date="2022-10" db="EMBL/GenBank/DDBJ databases">
        <title>Ruegeria sp. nov., isolated from ocean surface sediments.</title>
        <authorList>
            <person name="He W."/>
            <person name="Xue H.-P."/>
            <person name="Zhang D.-F."/>
        </authorList>
    </citation>
    <scope>NUCLEOTIDE SEQUENCE [LARGE SCALE GENOMIC DNA]</scope>
    <source>
        <strain evidence="1 2">XHP0148</strain>
    </source>
</reference>
<keyword evidence="2" id="KW-1185">Reference proteome</keyword>
<accession>A0ABT3AS07</accession>
<dbReference type="EMBL" id="JAOWLB010000023">
    <property type="protein sequence ID" value="MCV2890866.1"/>
    <property type="molecule type" value="Genomic_DNA"/>
</dbReference>
<comment type="caution">
    <text evidence="1">The sequence shown here is derived from an EMBL/GenBank/DDBJ whole genome shotgun (WGS) entry which is preliminary data.</text>
</comment>
<dbReference type="RefSeq" id="WP_263830481.1">
    <property type="nucleotide sequence ID" value="NZ_JAOWLB010000023.1"/>
</dbReference>